<organism evidence="2 3">
    <name type="scientific">Aspergillus tamarii</name>
    <dbReference type="NCBI Taxonomy" id="41984"/>
    <lineage>
        <taxon>Eukaryota</taxon>
        <taxon>Fungi</taxon>
        <taxon>Dikarya</taxon>
        <taxon>Ascomycota</taxon>
        <taxon>Pezizomycotina</taxon>
        <taxon>Eurotiomycetes</taxon>
        <taxon>Eurotiomycetidae</taxon>
        <taxon>Eurotiales</taxon>
        <taxon>Aspergillaceae</taxon>
        <taxon>Aspergillus</taxon>
        <taxon>Aspergillus subgen. Circumdati</taxon>
    </lineage>
</organism>
<gene>
    <name evidence="2" type="ORF">BDV40DRAFT_306971</name>
</gene>
<dbReference type="SUPFAM" id="SSF81383">
    <property type="entry name" value="F-box domain"/>
    <property type="match status" value="1"/>
</dbReference>
<dbReference type="EMBL" id="ML738854">
    <property type="protein sequence ID" value="KAE8155472.1"/>
    <property type="molecule type" value="Genomic_DNA"/>
</dbReference>
<dbReference type="Pfam" id="PF00646">
    <property type="entry name" value="F-box"/>
    <property type="match status" value="1"/>
</dbReference>
<keyword evidence="3" id="KW-1185">Reference proteome</keyword>
<accession>A0A5N6UA51</accession>
<protein>
    <recommendedName>
        <fullName evidence="1">F-box domain-containing protein</fullName>
    </recommendedName>
</protein>
<dbReference type="SMART" id="SM00256">
    <property type="entry name" value="FBOX"/>
    <property type="match status" value="1"/>
</dbReference>
<reference evidence="2 3" key="1">
    <citation type="submission" date="2019-04" db="EMBL/GenBank/DDBJ databases">
        <title>Friends and foes A comparative genomics study of 23 Aspergillus species from section Flavi.</title>
        <authorList>
            <consortium name="DOE Joint Genome Institute"/>
            <person name="Kjaerbolling I."/>
            <person name="Vesth T."/>
            <person name="Frisvad J.C."/>
            <person name="Nybo J.L."/>
            <person name="Theobald S."/>
            <person name="Kildgaard S."/>
            <person name="Isbrandt T."/>
            <person name="Kuo A."/>
            <person name="Sato A."/>
            <person name="Lyhne E.K."/>
            <person name="Kogle M.E."/>
            <person name="Wiebenga A."/>
            <person name="Kun R.S."/>
            <person name="Lubbers R.J."/>
            <person name="Makela M.R."/>
            <person name="Barry K."/>
            <person name="Chovatia M."/>
            <person name="Clum A."/>
            <person name="Daum C."/>
            <person name="Haridas S."/>
            <person name="He G."/>
            <person name="LaButti K."/>
            <person name="Lipzen A."/>
            <person name="Mondo S."/>
            <person name="Riley R."/>
            <person name="Salamov A."/>
            <person name="Simmons B.A."/>
            <person name="Magnuson J.K."/>
            <person name="Henrissat B."/>
            <person name="Mortensen U.H."/>
            <person name="Larsen T.O."/>
            <person name="Devries R.P."/>
            <person name="Grigoriev I.V."/>
            <person name="Machida M."/>
            <person name="Baker S.E."/>
            <person name="Andersen M.R."/>
        </authorList>
    </citation>
    <scope>NUCLEOTIDE SEQUENCE [LARGE SCALE GENOMIC DNA]</scope>
    <source>
        <strain evidence="2 3">CBS 117626</strain>
    </source>
</reference>
<dbReference type="InterPro" id="IPR036047">
    <property type="entry name" value="F-box-like_dom_sf"/>
</dbReference>
<dbReference type="InterPro" id="IPR001810">
    <property type="entry name" value="F-box_dom"/>
</dbReference>
<feature type="domain" description="F-box" evidence="1">
    <location>
        <begin position="5"/>
        <end position="45"/>
    </location>
</feature>
<evidence type="ECO:0000313" key="2">
    <source>
        <dbReference type="EMBL" id="KAE8155472.1"/>
    </source>
</evidence>
<dbReference type="OrthoDB" id="4365725at2759"/>
<evidence type="ECO:0000313" key="3">
    <source>
        <dbReference type="Proteomes" id="UP000326950"/>
    </source>
</evidence>
<name>A0A5N6UA51_ASPTM</name>
<evidence type="ECO:0000259" key="1">
    <source>
        <dbReference type="SMART" id="SM00256"/>
    </source>
</evidence>
<dbReference type="AlphaFoldDB" id="A0A5N6UA51"/>
<dbReference type="Proteomes" id="UP000326950">
    <property type="component" value="Unassembled WGS sequence"/>
</dbReference>
<sequence length="159" mass="17812">MLDRLPPEILSLIADCLPLPSLHALSQISSGLYSAMSSRVHCTLLIRAASEWALDDLNVDRILASRNGRHGDHPFPHTRHVQVTAPICLTRFNRCMYHRIADATNLGALAEPVAHQQFLDRLASQLRQALLQLEPRALRSFRFVSTPILTLCMPAINPY</sequence>
<proteinExistence type="predicted"/>